<dbReference type="Proteomes" id="UP000825935">
    <property type="component" value="Chromosome 7"/>
</dbReference>
<name>A0A8T2UDW4_CERRI</name>
<comment type="caution">
    <text evidence="6">The sequence shown here is derived from an EMBL/GenBank/DDBJ whole genome shotgun (WGS) entry which is preliminary data.</text>
</comment>
<comment type="similarity">
    <text evidence="1 4">Belongs to the glycosyl hydrolase 17 family.</text>
</comment>
<reference evidence="6" key="1">
    <citation type="submission" date="2021-08" db="EMBL/GenBank/DDBJ databases">
        <title>WGS assembly of Ceratopteris richardii.</title>
        <authorList>
            <person name="Marchant D.B."/>
            <person name="Chen G."/>
            <person name="Jenkins J."/>
            <person name="Shu S."/>
            <person name="Leebens-Mack J."/>
            <person name="Grimwood J."/>
            <person name="Schmutz J."/>
            <person name="Soltis P."/>
            <person name="Soltis D."/>
            <person name="Chen Z.-H."/>
        </authorList>
    </citation>
    <scope>NUCLEOTIDE SEQUENCE</scope>
    <source>
        <strain evidence="6">Whitten #5841</strain>
        <tissue evidence="6">Leaf</tissue>
    </source>
</reference>
<dbReference type="GO" id="GO:0004553">
    <property type="term" value="F:hydrolase activity, hydrolyzing O-glycosyl compounds"/>
    <property type="evidence" value="ECO:0007669"/>
    <property type="project" value="InterPro"/>
</dbReference>
<evidence type="ECO:0000256" key="3">
    <source>
        <dbReference type="ARBA" id="ARBA00023295"/>
    </source>
</evidence>
<evidence type="ECO:0000313" key="6">
    <source>
        <dbReference type="EMBL" id="KAH7433642.1"/>
    </source>
</evidence>
<evidence type="ECO:0000313" key="7">
    <source>
        <dbReference type="Proteomes" id="UP000825935"/>
    </source>
</evidence>
<keyword evidence="3 5" id="KW-0326">Glycosidase</keyword>
<evidence type="ECO:0000256" key="5">
    <source>
        <dbReference type="RuleBase" id="RU004336"/>
    </source>
</evidence>
<dbReference type="InterPro" id="IPR044965">
    <property type="entry name" value="Glyco_hydro_17_plant"/>
</dbReference>
<protein>
    <recommendedName>
        <fullName evidence="8">Glucan endo-1,3-beta-D-glucosidase</fullName>
    </recommendedName>
</protein>
<keyword evidence="2 5" id="KW-0378">Hydrolase</keyword>
<dbReference type="OrthoDB" id="77201at2759"/>
<organism evidence="6 7">
    <name type="scientific">Ceratopteris richardii</name>
    <name type="common">Triangle waterfern</name>
    <dbReference type="NCBI Taxonomy" id="49495"/>
    <lineage>
        <taxon>Eukaryota</taxon>
        <taxon>Viridiplantae</taxon>
        <taxon>Streptophyta</taxon>
        <taxon>Embryophyta</taxon>
        <taxon>Tracheophyta</taxon>
        <taxon>Polypodiopsida</taxon>
        <taxon>Polypodiidae</taxon>
        <taxon>Polypodiales</taxon>
        <taxon>Pteridineae</taxon>
        <taxon>Pteridaceae</taxon>
        <taxon>Parkerioideae</taxon>
        <taxon>Ceratopteris</taxon>
    </lineage>
</organism>
<dbReference type="GO" id="GO:0005975">
    <property type="term" value="P:carbohydrate metabolic process"/>
    <property type="evidence" value="ECO:0007669"/>
    <property type="project" value="InterPro"/>
</dbReference>
<evidence type="ECO:0000256" key="1">
    <source>
        <dbReference type="ARBA" id="ARBA00008773"/>
    </source>
</evidence>
<dbReference type="SUPFAM" id="SSF51445">
    <property type="entry name" value="(Trans)glycosidases"/>
    <property type="match status" value="1"/>
</dbReference>
<keyword evidence="7" id="KW-1185">Reference proteome</keyword>
<evidence type="ECO:0000256" key="2">
    <source>
        <dbReference type="ARBA" id="ARBA00022801"/>
    </source>
</evidence>
<dbReference type="InterPro" id="IPR000490">
    <property type="entry name" value="Glyco_hydro_17"/>
</dbReference>
<dbReference type="InterPro" id="IPR017853">
    <property type="entry name" value="GH"/>
</dbReference>
<dbReference type="Gene3D" id="3.20.20.80">
    <property type="entry name" value="Glycosidases"/>
    <property type="match status" value="1"/>
</dbReference>
<dbReference type="PANTHER" id="PTHR32227">
    <property type="entry name" value="GLUCAN ENDO-1,3-BETA-GLUCOSIDASE BG1-RELATED-RELATED"/>
    <property type="match status" value="1"/>
</dbReference>
<dbReference type="EMBL" id="CM035412">
    <property type="protein sequence ID" value="KAH7433642.1"/>
    <property type="molecule type" value="Genomic_DNA"/>
</dbReference>
<proteinExistence type="inferred from homology"/>
<gene>
    <name evidence="6" type="ORF">KP509_07G078800</name>
</gene>
<sequence>MVNIYQALVALGLDNQIMVSTTHSFAILSSSFPPSSGAFEESLANSYIKPILSFLSTTGAPFMINAYPFFAYKDNPSEVSLGYVLFEQNDGVVDSSNGLRYYNMFDAQLDSVYSAISKLGYNNISILVSETGWPSQGDNNETGATIQNAQIYHANLLQHLSKTTGTPLKPNSSFDVYLFALFNEDKKNGPTSERHYGLFYPDGSKVYNVDFSLLAAGALLKWHCTLLLSCTLGVMMALFIL</sequence>
<dbReference type="AlphaFoldDB" id="A0A8T2UDW4"/>
<dbReference type="PROSITE" id="PS00587">
    <property type="entry name" value="GLYCOSYL_HYDROL_F17"/>
    <property type="match status" value="1"/>
</dbReference>
<dbReference type="Pfam" id="PF00332">
    <property type="entry name" value="Glyco_hydro_17"/>
    <property type="match status" value="1"/>
</dbReference>
<accession>A0A8T2UDW4</accession>
<evidence type="ECO:0008006" key="8">
    <source>
        <dbReference type="Google" id="ProtNLM"/>
    </source>
</evidence>
<evidence type="ECO:0000256" key="4">
    <source>
        <dbReference type="RuleBase" id="RU004335"/>
    </source>
</evidence>